<proteinExistence type="predicted"/>
<name>A0A370IBL9_9NOCA</name>
<feature type="region of interest" description="Disordered" evidence="1">
    <location>
        <begin position="10"/>
        <end position="57"/>
    </location>
</feature>
<dbReference type="AlphaFoldDB" id="A0A370IBL9"/>
<evidence type="ECO:0000256" key="1">
    <source>
        <dbReference type="SAM" id="MobiDB-lite"/>
    </source>
</evidence>
<protein>
    <submittedName>
        <fullName evidence="2">Uncharacterized protein</fullName>
    </submittedName>
</protein>
<dbReference type="RefSeq" id="WP_156524895.1">
    <property type="nucleotide sequence ID" value="NZ_QQBC01000004.1"/>
</dbReference>
<dbReference type="EMBL" id="QQBC01000004">
    <property type="protein sequence ID" value="RDI66794.1"/>
    <property type="molecule type" value="Genomic_DNA"/>
</dbReference>
<gene>
    <name evidence="2" type="ORF">DFR76_104546</name>
</gene>
<sequence>MPNPLLYTAAKSGEYHDPNRRLGPTTRARIPSRASDPNISDKLWSEAERLTETRLPD</sequence>
<reference evidence="2 3" key="1">
    <citation type="submission" date="2018-07" db="EMBL/GenBank/DDBJ databases">
        <title>Genomic Encyclopedia of Type Strains, Phase IV (KMG-IV): sequencing the most valuable type-strain genomes for metagenomic binning, comparative biology and taxonomic classification.</title>
        <authorList>
            <person name="Goeker M."/>
        </authorList>
    </citation>
    <scope>NUCLEOTIDE SEQUENCE [LARGE SCALE GENOMIC DNA]</scope>
    <source>
        <strain evidence="2 3">DSM 44290</strain>
    </source>
</reference>
<comment type="caution">
    <text evidence="2">The sequence shown here is derived from an EMBL/GenBank/DDBJ whole genome shotgun (WGS) entry which is preliminary data.</text>
</comment>
<organism evidence="2 3">
    <name type="scientific">Nocardia pseudobrasiliensis</name>
    <dbReference type="NCBI Taxonomy" id="45979"/>
    <lineage>
        <taxon>Bacteria</taxon>
        <taxon>Bacillati</taxon>
        <taxon>Actinomycetota</taxon>
        <taxon>Actinomycetes</taxon>
        <taxon>Mycobacteriales</taxon>
        <taxon>Nocardiaceae</taxon>
        <taxon>Nocardia</taxon>
    </lineage>
</organism>
<evidence type="ECO:0000313" key="2">
    <source>
        <dbReference type="EMBL" id="RDI66794.1"/>
    </source>
</evidence>
<evidence type="ECO:0000313" key="3">
    <source>
        <dbReference type="Proteomes" id="UP000254869"/>
    </source>
</evidence>
<feature type="compositionally biased region" description="Basic and acidic residues" evidence="1">
    <location>
        <begin position="43"/>
        <end position="57"/>
    </location>
</feature>
<dbReference type="Proteomes" id="UP000254869">
    <property type="component" value="Unassembled WGS sequence"/>
</dbReference>
<accession>A0A370IBL9</accession>
<keyword evidence="3" id="KW-1185">Reference proteome</keyword>